<dbReference type="Gene3D" id="1.10.10.60">
    <property type="entry name" value="Homeodomain-like"/>
    <property type="match status" value="1"/>
</dbReference>
<organism evidence="1 2">
    <name type="scientific">Shewanella eurypsychrophilus</name>
    <dbReference type="NCBI Taxonomy" id="2593656"/>
    <lineage>
        <taxon>Bacteria</taxon>
        <taxon>Pseudomonadati</taxon>
        <taxon>Pseudomonadota</taxon>
        <taxon>Gammaproteobacteria</taxon>
        <taxon>Alteromonadales</taxon>
        <taxon>Shewanellaceae</taxon>
        <taxon>Shewanella</taxon>
    </lineage>
</organism>
<gene>
    <name evidence="1" type="ORF">FM038_013165</name>
</gene>
<proteinExistence type="predicted"/>
<sequence length="48" mass="5473">MKGLKKRGSFTTTEKEKIRAMVADGYTRVSIADKFGVHVNTVYRVVKR</sequence>
<dbReference type="Pfam" id="PF13384">
    <property type="entry name" value="HTH_23"/>
    <property type="match status" value="1"/>
</dbReference>
<protein>
    <submittedName>
        <fullName evidence="1">Helix-turn-helix domain-containing protein</fullName>
    </submittedName>
</protein>
<dbReference type="InterPro" id="IPR009057">
    <property type="entry name" value="Homeodomain-like_sf"/>
</dbReference>
<reference evidence="1" key="1">
    <citation type="submission" date="2021-07" db="EMBL/GenBank/DDBJ databases">
        <title>Shewanella sp. YLB-07 whole genome sequence.</title>
        <authorList>
            <person name="Yu L."/>
        </authorList>
    </citation>
    <scope>NUCLEOTIDE SEQUENCE</scope>
    <source>
        <strain evidence="1">YLB-08</strain>
    </source>
</reference>
<dbReference type="EMBL" id="CP045503">
    <property type="protein sequence ID" value="QPG58291.1"/>
    <property type="molecule type" value="Genomic_DNA"/>
</dbReference>
<dbReference type="Proteomes" id="UP000316416">
    <property type="component" value="Chromosome"/>
</dbReference>
<keyword evidence="2" id="KW-1185">Reference proteome</keyword>
<name>A0ABX6V6Q1_9GAMM</name>
<evidence type="ECO:0000313" key="1">
    <source>
        <dbReference type="EMBL" id="QPG58291.1"/>
    </source>
</evidence>
<evidence type="ECO:0000313" key="2">
    <source>
        <dbReference type="Proteomes" id="UP000316416"/>
    </source>
</evidence>
<dbReference type="SUPFAM" id="SSF46689">
    <property type="entry name" value="Homeodomain-like"/>
    <property type="match status" value="1"/>
</dbReference>
<dbReference type="RefSeq" id="WP_142870962.1">
    <property type="nucleotide sequence ID" value="NZ_CP045503.2"/>
</dbReference>
<accession>A0ABX6V6Q1</accession>